<keyword evidence="2" id="KW-0472">Membrane</keyword>
<evidence type="ECO:0000256" key="2">
    <source>
        <dbReference type="SAM" id="Phobius"/>
    </source>
</evidence>
<name>A0AAV4WN48_9ARAC</name>
<comment type="caution">
    <text evidence="3">The sequence shown here is derived from an EMBL/GenBank/DDBJ whole genome shotgun (WGS) entry which is preliminary data.</text>
</comment>
<feature type="region of interest" description="Disordered" evidence="1">
    <location>
        <begin position="70"/>
        <end position="92"/>
    </location>
</feature>
<feature type="compositionally biased region" description="Basic and acidic residues" evidence="1">
    <location>
        <begin position="80"/>
        <end position="92"/>
    </location>
</feature>
<proteinExistence type="predicted"/>
<feature type="transmembrane region" description="Helical" evidence="2">
    <location>
        <begin position="20"/>
        <end position="42"/>
    </location>
</feature>
<organism evidence="3 4">
    <name type="scientific">Caerostris darwini</name>
    <dbReference type="NCBI Taxonomy" id="1538125"/>
    <lineage>
        <taxon>Eukaryota</taxon>
        <taxon>Metazoa</taxon>
        <taxon>Ecdysozoa</taxon>
        <taxon>Arthropoda</taxon>
        <taxon>Chelicerata</taxon>
        <taxon>Arachnida</taxon>
        <taxon>Araneae</taxon>
        <taxon>Araneomorphae</taxon>
        <taxon>Entelegynae</taxon>
        <taxon>Araneoidea</taxon>
        <taxon>Araneidae</taxon>
        <taxon>Caerostris</taxon>
    </lineage>
</organism>
<reference evidence="3 4" key="1">
    <citation type="submission" date="2021-06" db="EMBL/GenBank/DDBJ databases">
        <title>Caerostris darwini draft genome.</title>
        <authorList>
            <person name="Kono N."/>
            <person name="Arakawa K."/>
        </authorList>
    </citation>
    <scope>NUCLEOTIDE SEQUENCE [LARGE SCALE GENOMIC DNA]</scope>
</reference>
<keyword evidence="2" id="KW-0812">Transmembrane</keyword>
<keyword evidence="4" id="KW-1185">Reference proteome</keyword>
<evidence type="ECO:0000256" key="1">
    <source>
        <dbReference type="SAM" id="MobiDB-lite"/>
    </source>
</evidence>
<dbReference type="AlphaFoldDB" id="A0AAV4WN48"/>
<evidence type="ECO:0000313" key="3">
    <source>
        <dbReference type="EMBL" id="GIY83709.1"/>
    </source>
</evidence>
<sequence>MDVVFFVNAVCEENLRFDDWIMMEPSLLILGIHLIAIGPVALDATKRISANDEPNAANLVSKKAGSSFFTHTGGKIAPENGRKERIPSDGRH</sequence>
<gene>
    <name evidence="3" type="ORF">CDAR_171351</name>
</gene>
<dbReference type="Proteomes" id="UP001054837">
    <property type="component" value="Unassembled WGS sequence"/>
</dbReference>
<keyword evidence="2" id="KW-1133">Transmembrane helix</keyword>
<dbReference type="EMBL" id="BPLQ01014850">
    <property type="protein sequence ID" value="GIY83709.1"/>
    <property type="molecule type" value="Genomic_DNA"/>
</dbReference>
<evidence type="ECO:0000313" key="4">
    <source>
        <dbReference type="Proteomes" id="UP001054837"/>
    </source>
</evidence>
<accession>A0AAV4WN48</accession>
<protein>
    <submittedName>
        <fullName evidence="3">Uncharacterized protein</fullName>
    </submittedName>
</protein>